<evidence type="ECO:0000313" key="3">
    <source>
        <dbReference type="Proteomes" id="UP000611945"/>
    </source>
</evidence>
<proteinExistence type="predicted"/>
<evidence type="ECO:0000313" key="2">
    <source>
        <dbReference type="EMBL" id="MBD7975644.1"/>
    </source>
</evidence>
<feature type="chain" id="PRO_5045875102" description="Secreted protein" evidence="1">
    <location>
        <begin position="23"/>
        <end position="145"/>
    </location>
</feature>
<evidence type="ECO:0008006" key="4">
    <source>
        <dbReference type="Google" id="ProtNLM"/>
    </source>
</evidence>
<comment type="caution">
    <text evidence="2">The sequence shown here is derived from an EMBL/GenBank/DDBJ whole genome shotgun (WGS) entry which is preliminary data.</text>
</comment>
<organism evidence="2 3">
    <name type="scientific">Serpens gallinarum</name>
    <dbReference type="NCBI Taxonomy" id="2763075"/>
    <lineage>
        <taxon>Bacteria</taxon>
        <taxon>Pseudomonadati</taxon>
        <taxon>Pseudomonadota</taxon>
        <taxon>Gammaproteobacteria</taxon>
        <taxon>Pseudomonadales</taxon>
        <taxon>Pseudomonadaceae</taxon>
        <taxon>Pseudomonas</taxon>
    </lineage>
</organism>
<gene>
    <name evidence="2" type="ORF">H9642_00400</name>
</gene>
<evidence type="ECO:0000256" key="1">
    <source>
        <dbReference type="SAM" id="SignalP"/>
    </source>
</evidence>
<keyword evidence="1" id="KW-0732">Signal</keyword>
<name>A0ABR8TK13_9PSED</name>
<sequence length="145" mass="15944">MTRLSRALFVLFTALASPLVLAQACYVSEQTSGDLPEPVSPEKCFELQNMDDPNAIEWICRDQADVRSSRRELRDSCPSGAFGSCSAPMTPETLANEKSFGLITPDEALPDALPEDARIVTYYYATTDQGQTRIDCENTGGQWAQ</sequence>
<dbReference type="Proteomes" id="UP000611945">
    <property type="component" value="Unassembled WGS sequence"/>
</dbReference>
<accession>A0ABR8TK13</accession>
<protein>
    <recommendedName>
        <fullName evidence="4">Secreted protein</fullName>
    </recommendedName>
</protein>
<dbReference type="PROSITE" id="PS51257">
    <property type="entry name" value="PROKAR_LIPOPROTEIN"/>
    <property type="match status" value="1"/>
</dbReference>
<dbReference type="RefSeq" id="WP_251834440.1">
    <property type="nucleotide sequence ID" value="NZ_JACSQG010000001.1"/>
</dbReference>
<feature type="signal peptide" evidence="1">
    <location>
        <begin position="1"/>
        <end position="22"/>
    </location>
</feature>
<dbReference type="EMBL" id="JACSQG010000001">
    <property type="protein sequence ID" value="MBD7975644.1"/>
    <property type="molecule type" value="Genomic_DNA"/>
</dbReference>
<reference evidence="2 3" key="1">
    <citation type="submission" date="2020-08" db="EMBL/GenBank/DDBJ databases">
        <title>A Genomic Blueprint of the Chicken Gut Microbiome.</title>
        <authorList>
            <person name="Gilroy R."/>
            <person name="Ravi A."/>
            <person name="Getino M."/>
            <person name="Pursley I."/>
            <person name="Horton D.L."/>
            <person name="Alikhan N.-F."/>
            <person name="Baker D."/>
            <person name="Gharbi K."/>
            <person name="Hall N."/>
            <person name="Watson M."/>
            <person name="Adriaenssens E.M."/>
            <person name="Foster-Nyarko E."/>
            <person name="Jarju S."/>
            <person name="Secka A."/>
            <person name="Antonio M."/>
            <person name="Oren A."/>
            <person name="Chaudhuri R."/>
            <person name="La Ragione R.M."/>
            <person name="Hildebrand F."/>
            <person name="Pallen M.J."/>
        </authorList>
    </citation>
    <scope>NUCLEOTIDE SEQUENCE [LARGE SCALE GENOMIC DNA]</scope>
    <source>
        <strain evidence="2 3">Sa2CUA2</strain>
    </source>
</reference>
<keyword evidence="3" id="KW-1185">Reference proteome</keyword>